<comment type="caution">
    <text evidence="1">The sequence shown here is derived from an EMBL/GenBank/DDBJ whole genome shotgun (WGS) entry which is preliminary data.</text>
</comment>
<accession>A0AAE1UGE9</accession>
<dbReference type="Proteomes" id="UP001292094">
    <property type="component" value="Unassembled WGS sequence"/>
</dbReference>
<reference evidence="1" key="1">
    <citation type="submission" date="2023-11" db="EMBL/GenBank/DDBJ databases">
        <title>Genome assemblies of two species of porcelain crab, Petrolisthes cinctipes and Petrolisthes manimaculis (Anomura: Porcellanidae).</title>
        <authorList>
            <person name="Angst P."/>
        </authorList>
    </citation>
    <scope>NUCLEOTIDE SEQUENCE</scope>
    <source>
        <strain evidence="1">PB745_02</strain>
        <tissue evidence="1">Gill</tissue>
    </source>
</reference>
<dbReference type="EMBL" id="JAWZYT010000848">
    <property type="protein sequence ID" value="KAK4318260.1"/>
    <property type="molecule type" value="Genomic_DNA"/>
</dbReference>
<name>A0AAE1UGE9_9EUCA</name>
<dbReference type="AlphaFoldDB" id="A0AAE1UGE9"/>
<keyword evidence="2" id="KW-1185">Reference proteome</keyword>
<evidence type="ECO:0000313" key="2">
    <source>
        <dbReference type="Proteomes" id="UP001292094"/>
    </source>
</evidence>
<protein>
    <submittedName>
        <fullName evidence="1">Uncharacterized protein</fullName>
    </submittedName>
</protein>
<evidence type="ECO:0000313" key="1">
    <source>
        <dbReference type="EMBL" id="KAK4318260.1"/>
    </source>
</evidence>
<sequence>MTPPLIFPDLLTPHPFLCPLVPLPHLLFTATPFGTRHVTTPPHSLSLSLLSRSFPPPCISLSPDHVMPRPLNSSSPSFLPPSVHLSSLLPLSPPPLLSLPPLLIIPRLLPRQTPPSQLVTLRSYSPFCLPFIPHPKSMYEP</sequence>
<gene>
    <name evidence="1" type="ORF">Pmani_010727</name>
</gene>
<proteinExistence type="predicted"/>
<organism evidence="1 2">
    <name type="scientific">Petrolisthes manimaculis</name>
    <dbReference type="NCBI Taxonomy" id="1843537"/>
    <lineage>
        <taxon>Eukaryota</taxon>
        <taxon>Metazoa</taxon>
        <taxon>Ecdysozoa</taxon>
        <taxon>Arthropoda</taxon>
        <taxon>Crustacea</taxon>
        <taxon>Multicrustacea</taxon>
        <taxon>Malacostraca</taxon>
        <taxon>Eumalacostraca</taxon>
        <taxon>Eucarida</taxon>
        <taxon>Decapoda</taxon>
        <taxon>Pleocyemata</taxon>
        <taxon>Anomura</taxon>
        <taxon>Galatheoidea</taxon>
        <taxon>Porcellanidae</taxon>
        <taxon>Petrolisthes</taxon>
    </lineage>
</organism>